<feature type="DNA-binding region" description="H-T-H motif" evidence="5">
    <location>
        <begin position="24"/>
        <end position="43"/>
    </location>
</feature>
<accession>A0A366K3V7</accession>
<keyword evidence="4" id="KW-0804">Transcription</keyword>
<dbReference type="SUPFAM" id="SSF46689">
    <property type="entry name" value="Homeodomain-like"/>
    <property type="match status" value="1"/>
</dbReference>
<dbReference type="GO" id="GO:0045892">
    <property type="term" value="P:negative regulation of DNA-templated transcription"/>
    <property type="evidence" value="ECO:0007669"/>
    <property type="project" value="UniProtKB-ARBA"/>
</dbReference>
<dbReference type="Gene3D" id="1.10.357.10">
    <property type="entry name" value="Tetracycline Repressor, domain 2"/>
    <property type="match status" value="1"/>
</dbReference>
<dbReference type="RefSeq" id="WP_113880972.1">
    <property type="nucleotide sequence ID" value="NZ_QNSF01000001.1"/>
</dbReference>
<evidence type="ECO:0000256" key="3">
    <source>
        <dbReference type="ARBA" id="ARBA00023125"/>
    </source>
</evidence>
<protein>
    <submittedName>
        <fullName evidence="7">TetR family transcriptional regulator</fullName>
    </submittedName>
</protein>
<evidence type="ECO:0000256" key="4">
    <source>
        <dbReference type="ARBA" id="ARBA00023163"/>
    </source>
</evidence>
<dbReference type="PANTHER" id="PTHR43479:SF22">
    <property type="entry name" value="TRANSCRIPTIONAL REGULATOR, TETR FAMILY"/>
    <property type="match status" value="1"/>
</dbReference>
<dbReference type="Proteomes" id="UP000252731">
    <property type="component" value="Unassembled WGS sequence"/>
</dbReference>
<evidence type="ECO:0000256" key="1">
    <source>
        <dbReference type="ARBA" id="ARBA00022491"/>
    </source>
</evidence>
<dbReference type="PROSITE" id="PS01081">
    <property type="entry name" value="HTH_TETR_1"/>
    <property type="match status" value="1"/>
</dbReference>
<dbReference type="EMBL" id="QNSF01000001">
    <property type="protein sequence ID" value="RBP96446.1"/>
    <property type="molecule type" value="Genomic_DNA"/>
</dbReference>
<dbReference type="FunFam" id="1.10.10.60:FF:000141">
    <property type="entry name" value="TetR family transcriptional regulator"/>
    <property type="match status" value="1"/>
</dbReference>
<comment type="caution">
    <text evidence="7">The sequence shown here is derived from an EMBL/GenBank/DDBJ whole genome shotgun (WGS) entry which is preliminary data.</text>
</comment>
<dbReference type="Pfam" id="PF00440">
    <property type="entry name" value="TetR_N"/>
    <property type="match status" value="1"/>
</dbReference>
<evidence type="ECO:0000256" key="5">
    <source>
        <dbReference type="PROSITE-ProRule" id="PRU00335"/>
    </source>
</evidence>
<dbReference type="PANTHER" id="PTHR43479">
    <property type="entry name" value="ACREF/ENVCD OPERON REPRESSOR-RELATED"/>
    <property type="match status" value="1"/>
</dbReference>
<proteinExistence type="predicted"/>
<feature type="domain" description="HTH tetR-type" evidence="6">
    <location>
        <begin position="1"/>
        <end position="61"/>
    </location>
</feature>
<gene>
    <name evidence="7" type="ORF">DFO70_101254</name>
</gene>
<reference evidence="7 8" key="1">
    <citation type="submission" date="2018-06" db="EMBL/GenBank/DDBJ databases">
        <title>Freshwater and sediment microbial communities from various areas in North America, analyzing microbe dynamics in response to fracking.</title>
        <authorList>
            <person name="Lamendella R."/>
        </authorList>
    </citation>
    <scope>NUCLEOTIDE SEQUENCE [LARGE SCALE GENOMIC DNA]</scope>
    <source>
        <strain evidence="7 8">14_TX</strain>
    </source>
</reference>
<dbReference type="PROSITE" id="PS50977">
    <property type="entry name" value="HTH_TETR_2"/>
    <property type="match status" value="1"/>
</dbReference>
<sequence>MNKREAILETAVSLFAEKGYNQTSMQEIADGVGISKGSLYSFFTSKEELMISIYEHYQQLVFERVFIIGLDEDLPPLQKLEKQFTVQFEGILEYKAYMKMHMRGEAATNSKKISAMEHRMRGRLFSWLEKSLVSLYGEELSAYKWDMLFMIQSIYRTYMMLMVSGKAKISPAKIGKHIVRQLEAMAIDFIRGNSHPILDEEMMKDFVVEMDKEGVFISFEKREQAWKTFYTKLKDLEKSEASSLKEIANRISEETRKSRPEMVVIKGLFALLKENGEIAAAAKVLENEILSE</sequence>
<organism evidence="7 8">
    <name type="scientific">Cytobacillus firmus</name>
    <name type="common">Bacillus firmus</name>
    <dbReference type="NCBI Taxonomy" id="1399"/>
    <lineage>
        <taxon>Bacteria</taxon>
        <taxon>Bacillati</taxon>
        <taxon>Bacillota</taxon>
        <taxon>Bacilli</taxon>
        <taxon>Bacillales</taxon>
        <taxon>Bacillaceae</taxon>
        <taxon>Cytobacillus</taxon>
    </lineage>
</organism>
<evidence type="ECO:0000256" key="2">
    <source>
        <dbReference type="ARBA" id="ARBA00023015"/>
    </source>
</evidence>
<keyword evidence="8" id="KW-1185">Reference proteome</keyword>
<keyword evidence="2" id="KW-0805">Transcription regulation</keyword>
<dbReference type="PRINTS" id="PR00455">
    <property type="entry name" value="HTHTETR"/>
</dbReference>
<dbReference type="InterPro" id="IPR023772">
    <property type="entry name" value="DNA-bd_HTH_TetR-type_CS"/>
</dbReference>
<dbReference type="AlphaFoldDB" id="A0A366K3V7"/>
<evidence type="ECO:0000313" key="7">
    <source>
        <dbReference type="EMBL" id="RBP96446.1"/>
    </source>
</evidence>
<dbReference type="InterPro" id="IPR050624">
    <property type="entry name" value="HTH-type_Tx_Regulator"/>
</dbReference>
<evidence type="ECO:0000259" key="6">
    <source>
        <dbReference type="PROSITE" id="PS50977"/>
    </source>
</evidence>
<name>A0A366K3V7_CYTFI</name>
<keyword evidence="1" id="KW-0678">Repressor</keyword>
<dbReference type="GO" id="GO:0003677">
    <property type="term" value="F:DNA binding"/>
    <property type="evidence" value="ECO:0007669"/>
    <property type="project" value="UniProtKB-UniRule"/>
</dbReference>
<keyword evidence="3 5" id="KW-0238">DNA-binding</keyword>
<dbReference type="OrthoDB" id="9812993at2"/>
<evidence type="ECO:0000313" key="8">
    <source>
        <dbReference type="Proteomes" id="UP000252731"/>
    </source>
</evidence>
<dbReference type="InterPro" id="IPR009057">
    <property type="entry name" value="Homeodomain-like_sf"/>
</dbReference>
<dbReference type="InterPro" id="IPR001647">
    <property type="entry name" value="HTH_TetR"/>
</dbReference>